<evidence type="ECO:0000256" key="3">
    <source>
        <dbReference type="ARBA" id="ARBA00022645"/>
    </source>
</evidence>
<dbReference type="PROSITE" id="PS00132">
    <property type="entry name" value="CARBOXYPEPT_ZN_1"/>
    <property type="match status" value="1"/>
</dbReference>
<evidence type="ECO:0000259" key="14">
    <source>
        <dbReference type="PROSITE" id="PS52035"/>
    </source>
</evidence>
<evidence type="ECO:0000256" key="4">
    <source>
        <dbReference type="ARBA" id="ARBA00022670"/>
    </source>
</evidence>
<dbReference type="PROSITE" id="PS52035">
    <property type="entry name" value="PEPTIDASE_M14"/>
    <property type="match status" value="1"/>
</dbReference>
<evidence type="ECO:0000256" key="12">
    <source>
        <dbReference type="PROSITE-ProRule" id="PRU01379"/>
    </source>
</evidence>
<evidence type="ECO:0000259" key="13">
    <source>
        <dbReference type="PROSITE" id="PS50853"/>
    </source>
</evidence>
<dbReference type="InterPro" id="IPR036116">
    <property type="entry name" value="FN3_sf"/>
</dbReference>
<comment type="caution">
    <text evidence="12">Lacks conserved residue(s) required for the propagation of feature annotation.</text>
</comment>
<comment type="similarity">
    <text evidence="2 12">Belongs to the peptidase M14 family.</text>
</comment>
<evidence type="ECO:0000256" key="10">
    <source>
        <dbReference type="ARBA" id="ARBA00050859"/>
    </source>
</evidence>
<proteinExistence type="inferred from homology"/>
<dbReference type="EC" id="3.4.17.18" evidence="11"/>
<dbReference type="Proteomes" id="UP000006431">
    <property type="component" value="Unassembled WGS sequence"/>
</dbReference>
<reference evidence="15 16" key="1">
    <citation type="journal article" date="2012" name="Proc. Natl. Acad. Sci. U.S.A.">
        <title>Genome and physiology of a model Epsilonproteobacterium responsible for sulfide detoxification in marine oxygen depletion zones.</title>
        <authorList>
            <person name="Grote J."/>
            <person name="Schott T."/>
            <person name="Bruckner C.G."/>
            <person name="Glockner F.O."/>
            <person name="Jost G."/>
            <person name="Teeling H."/>
            <person name="Labrenz M."/>
            <person name="Jurgens K."/>
        </authorList>
    </citation>
    <scope>NUCLEOTIDE SEQUENCE [LARGE SCALE GENOMIC DNA]</scope>
    <source>
        <strain evidence="15 16">GD1</strain>
    </source>
</reference>
<accession>H1FWQ0</accession>
<dbReference type="GO" id="GO:0006508">
    <property type="term" value="P:proteolysis"/>
    <property type="evidence" value="ECO:0007669"/>
    <property type="project" value="UniProtKB-KW"/>
</dbReference>
<dbReference type="FunFam" id="3.40.630.10:FF:000084">
    <property type="entry name" value="Carboxypeptidase B2"/>
    <property type="match status" value="1"/>
</dbReference>
<dbReference type="Pfam" id="PF00246">
    <property type="entry name" value="Peptidase_M14"/>
    <property type="match status" value="1"/>
</dbReference>
<sequence>MRQQYSSYDECVDFFKSAQISNPNLFKVESIGKTWENRDIIAVSITKNIDTHLDKPALFFTGTIHAREWIGIELSLSFAKYILEHIDYDPQLNDILDRSTLYMVPCANPDGFEYSRNHFSFWRKNRRNNADGSFGVDLNRNFSVGFTPNKDTTSNVYSGPSAFSEPETAALRDFVISHENITIALDYHSQGNVFFPAHNFIHEDAIDAVDLNLLAGNMAEEIKKESGREYGVHMGKPPVHLISGSGREFYYSRGALSLVVEVGTRNISDYKEHMSENIDENLPALMFALTEVNNYKKENALPRVDNFIATDVKSKEVELSWGYPGHETVYFEIYRSSKKKGFAQTSNRIGMTKLNTYTDKNLKSSTNYYYYVRAVCKKRHIKSPYAQVLGVRTHPAESMFSKILYPLADKIGYVGEKTKKNAEHFGNNSMFVGISESKGECFGICGFSLTTIPMNAIITSASISFYPMNRVSVQVESYGEWRVGQIDERTIDSTSSFDDIKNAKTLSYIDRPTGSAQLAQGIWRTYTFAAQEISVLQKSLARSEALFKFEGPSSLPLDRASQLMQWDIGYGKFSGGLTYRPKLDISYTVDEAKLELQSSREFTALENEIIDNKLLAGYDKNGNKKYSCIEFDLSQWPAMDNTVISNAYIELEAIDINSTNKIRFHIEMIVPCDGEKTYEKITTRDIIERIGYDVSVADIKSEPKQRFVFDTYAINEMVENIDNRSKAVFVISASSHKAILKNQDVTFMDSKRVKRPSLIINYIKKRRNAPDKVENLRHIIENNIIKLEWDIPNDDGYKGSIVVKNPFRVPCSPYDGQKLYGGIDNYTYDNFGDSTVHKYYAVFSYDDVPNFSEPVSIELNSEVNR</sequence>
<dbReference type="PROSITE" id="PS50853">
    <property type="entry name" value="FN3"/>
    <property type="match status" value="1"/>
</dbReference>
<protein>
    <recommendedName>
        <fullName evidence="11">carboxypeptidase T</fullName>
        <ecNumber evidence="11">3.4.17.18</ecNumber>
    </recommendedName>
</protein>
<evidence type="ECO:0000256" key="5">
    <source>
        <dbReference type="ARBA" id="ARBA00022723"/>
    </source>
</evidence>
<dbReference type="SMART" id="SM00060">
    <property type="entry name" value="FN3"/>
    <property type="match status" value="1"/>
</dbReference>
<dbReference type="AlphaFoldDB" id="B6BMD1"/>
<dbReference type="PRINTS" id="PR00765">
    <property type="entry name" value="CRBOXYPTASEA"/>
</dbReference>
<keyword evidence="6" id="KW-0732">Signal</keyword>
<dbReference type="eggNOG" id="COG2866">
    <property type="taxonomic scope" value="Bacteria"/>
</dbReference>
<evidence type="ECO:0000256" key="7">
    <source>
        <dbReference type="ARBA" id="ARBA00022801"/>
    </source>
</evidence>
<dbReference type="PANTHER" id="PTHR11705:SF143">
    <property type="entry name" value="SLL0236 PROTEIN"/>
    <property type="match status" value="1"/>
</dbReference>
<accession>B6BMD1</accession>
<evidence type="ECO:0000313" key="16">
    <source>
        <dbReference type="Proteomes" id="UP000006431"/>
    </source>
</evidence>
<evidence type="ECO:0000256" key="2">
    <source>
        <dbReference type="ARBA" id="ARBA00005988"/>
    </source>
</evidence>
<dbReference type="GO" id="GO:0005615">
    <property type="term" value="C:extracellular space"/>
    <property type="evidence" value="ECO:0007669"/>
    <property type="project" value="TreeGrafter"/>
</dbReference>
<comment type="caution">
    <text evidence="15">The sequence shown here is derived from an EMBL/GenBank/DDBJ whole genome shotgun (WGS) entry which is preliminary data.</text>
</comment>
<dbReference type="InterPro" id="IPR000834">
    <property type="entry name" value="Peptidase_M14"/>
</dbReference>
<keyword evidence="16" id="KW-1185">Reference proteome</keyword>
<dbReference type="SUPFAM" id="SSF53187">
    <property type="entry name" value="Zn-dependent exopeptidases"/>
    <property type="match status" value="1"/>
</dbReference>
<dbReference type="GO" id="GO:0008270">
    <property type="term" value="F:zinc ion binding"/>
    <property type="evidence" value="ECO:0007669"/>
    <property type="project" value="InterPro"/>
</dbReference>
<dbReference type="InterPro" id="IPR003961">
    <property type="entry name" value="FN3_dom"/>
</dbReference>
<evidence type="ECO:0000256" key="1">
    <source>
        <dbReference type="ARBA" id="ARBA00001947"/>
    </source>
</evidence>
<keyword evidence="4" id="KW-0645">Protease</keyword>
<keyword evidence="7 15" id="KW-0378">Hydrolase</keyword>
<dbReference type="STRING" id="929558.SMGD1_0764"/>
<keyword evidence="3 15" id="KW-0121">Carboxypeptidase</keyword>
<dbReference type="RefSeq" id="WP_008338700.1">
    <property type="nucleotide sequence ID" value="NZ_AFRZ01000001.1"/>
</dbReference>
<evidence type="ECO:0000256" key="11">
    <source>
        <dbReference type="ARBA" id="ARBA00066554"/>
    </source>
</evidence>
<name>B6BMD1_SULGG</name>
<feature type="domain" description="Peptidase M14" evidence="14">
    <location>
        <begin position="4"/>
        <end position="292"/>
    </location>
</feature>
<dbReference type="GO" id="GO:0004181">
    <property type="term" value="F:metallocarboxypeptidase activity"/>
    <property type="evidence" value="ECO:0007669"/>
    <property type="project" value="InterPro"/>
</dbReference>
<gene>
    <name evidence="15" type="ORF">SMGD1_0764</name>
</gene>
<dbReference type="PATRIC" id="fig|929558.5.peg.763"/>
<dbReference type="InterPro" id="IPR057246">
    <property type="entry name" value="CARBOXYPEPT_ZN_1"/>
</dbReference>
<dbReference type="Gene3D" id="2.60.40.10">
    <property type="entry name" value="Immunoglobulins"/>
    <property type="match status" value="1"/>
</dbReference>
<evidence type="ECO:0000256" key="9">
    <source>
        <dbReference type="ARBA" id="ARBA00023049"/>
    </source>
</evidence>
<evidence type="ECO:0000256" key="6">
    <source>
        <dbReference type="ARBA" id="ARBA00022729"/>
    </source>
</evidence>
<comment type="cofactor">
    <cofactor evidence="1">
        <name>Zn(2+)</name>
        <dbReference type="ChEBI" id="CHEBI:29105"/>
    </cofactor>
</comment>
<dbReference type="EMBL" id="AFRZ01000001">
    <property type="protein sequence ID" value="EHP29291.1"/>
    <property type="molecule type" value="Genomic_DNA"/>
</dbReference>
<comment type="catalytic activity">
    <reaction evidence="10">
        <text>Releases a C-terminal residue, which may be hydrophobic or positively charged.</text>
        <dbReference type="EC" id="3.4.17.18"/>
    </reaction>
</comment>
<dbReference type="CDD" id="cd00063">
    <property type="entry name" value="FN3"/>
    <property type="match status" value="1"/>
</dbReference>
<dbReference type="Gene3D" id="3.40.630.10">
    <property type="entry name" value="Zn peptidases"/>
    <property type="match status" value="1"/>
</dbReference>
<evidence type="ECO:0000256" key="8">
    <source>
        <dbReference type="ARBA" id="ARBA00022833"/>
    </source>
</evidence>
<dbReference type="SUPFAM" id="SSF49265">
    <property type="entry name" value="Fibronectin type III"/>
    <property type="match status" value="1"/>
</dbReference>
<keyword evidence="5" id="KW-0479">Metal-binding</keyword>
<dbReference type="InterPro" id="IPR013783">
    <property type="entry name" value="Ig-like_fold"/>
</dbReference>
<evidence type="ECO:0000313" key="15">
    <source>
        <dbReference type="EMBL" id="EHP29291.1"/>
    </source>
</evidence>
<dbReference type="PANTHER" id="PTHR11705">
    <property type="entry name" value="PROTEASE FAMILY M14 CARBOXYPEPTIDASE A,B"/>
    <property type="match status" value="1"/>
</dbReference>
<feature type="domain" description="Fibronectin type-III" evidence="13">
    <location>
        <begin position="303"/>
        <end position="396"/>
    </location>
</feature>
<organism evidence="15 16">
    <name type="scientific">Sulfurimonas gotlandica (strain DSM 19862 / JCM 16533 / GD1)</name>
    <dbReference type="NCBI Taxonomy" id="929558"/>
    <lineage>
        <taxon>Bacteria</taxon>
        <taxon>Pseudomonadati</taxon>
        <taxon>Campylobacterota</taxon>
        <taxon>Epsilonproteobacteria</taxon>
        <taxon>Campylobacterales</taxon>
        <taxon>Sulfurimonadaceae</taxon>
        <taxon>Sulfurimonas</taxon>
    </lineage>
</organism>
<dbReference type="HOGENOM" id="CLU_325378_0_0_7"/>
<keyword evidence="9" id="KW-0482">Metalloprotease</keyword>
<dbReference type="SMART" id="SM00631">
    <property type="entry name" value="Zn_pept"/>
    <property type="match status" value="1"/>
</dbReference>
<dbReference type="OrthoDB" id="5294005at2"/>
<keyword evidence="8" id="KW-0862">Zinc</keyword>